<evidence type="ECO:0000313" key="1">
    <source>
        <dbReference type="EMBL" id="GFQ81265.1"/>
    </source>
</evidence>
<dbReference type="AlphaFoldDB" id="A0A8X6FI54"/>
<protein>
    <submittedName>
        <fullName evidence="1">Uncharacterized protein</fullName>
    </submittedName>
</protein>
<evidence type="ECO:0000313" key="2">
    <source>
        <dbReference type="Proteomes" id="UP000887116"/>
    </source>
</evidence>
<organism evidence="1 2">
    <name type="scientific">Trichonephila clavata</name>
    <name type="common">Joro spider</name>
    <name type="synonym">Nephila clavata</name>
    <dbReference type="NCBI Taxonomy" id="2740835"/>
    <lineage>
        <taxon>Eukaryota</taxon>
        <taxon>Metazoa</taxon>
        <taxon>Ecdysozoa</taxon>
        <taxon>Arthropoda</taxon>
        <taxon>Chelicerata</taxon>
        <taxon>Arachnida</taxon>
        <taxon>Araneae</taxon>
        <taxon>Araneomorphae</taxon>
        <taxon>Entelegynae</taxon>
        <taxon>Araneoidea</taxon>
        <taxon>Nephilidae</taxon>
        <taxon>Trichonephila</taxon>
    </lineage>
</organism>
<dbReference type="EMBL" id="BMAO01002513">
    <property type="protein sequence ID" value="GFQ81265.1"/>
    <property type="molecule type" value="Genomic_DNA"/>
</dbReference>
<name>A0A8X6FI54_TRICU</name>
<gene>
    <name evidence="1" type="ORF">TNCT_559141</name>
</gene>
<accession>A0A8X6FI54</accession>
<sequence>MSHLRLAQLQSYLIKVPLLLVESQRLTSKVVIKRIRTSPSIPLQEADEMSNRDEERGFLASNRKQTVFGILIPDDRGSHTLSLPPAGKRVKVEIFPK</sequence>
<reference evidence="1" key="1">
    <citation type="submission" date="2020-07" db="EMBL/GenBank/DDBJ databases">
        <title>Multicomponent nature underlies the extraordinary mechanical properties of spider dragline silk.</title>
        <authorList>
            <person name="Kono N."/>
            <person name="Nakamura H."/>
            <person name="Mori M."/>
            <person name="Yoshida Y."/>
            <person name="Ohtoshi R."/>
            <person name="Malay A.D."/>
            <person name="Moran D.A.P."/>
            <person name="Tomita M."/>
            <person name="Numata K."/>
            <person name="Arakawa K."/>
        </authorList>
    </citation>
    <scope>NUCLEOTIDE SEQUENCE</scope>
</reference>
<keyword evidence="2" id="KW-1185">Reference proteome</keyword>
<dbReference type="Proteomes" id="UP000887116">
    <property type="component" value="Unassembled WGS sequence"/>
</dbReference>
<comment type="caution">
    <text evidence="1">The sequence shown here is derived from an EMBL/GenBank/DDBJ whole genome shotgun (WGS) entry which is preliminary data.</text>
</comment>
<proteinExistence type="predicted"/>